<name>A0A2P2Q5G8_RHIMU</name>
<feature type="region of interest" description="Disordered" evidence="1">
    <location>
        <begin position="1"/>
        <end position="29"/>
    </location>
</feature>
<feature type="compositionally biased region" description="Polar residues" evidence="1">
    <location>
        <begin position="12"/>
        <end position="22"/>
    </location>
</feature>
<accession>A0A2P2Q5G8</accession>
<organism evidence="2">
    <name type="scientific">Rhizophora mucronata</name>
    <name type="common">Asiatic mangrove</name>
    <dbReference type="NCBI Taxonomy" id="61149"/>
    <lineage>
        <taxon>Eukaryota</taxon>
        <taxon>Viridiplantae</taxon>
        <taxon>Streptophyta</taxon>
        <taxon>Embryophyta</taxon>
        <taxon>Tracheophyta</taxon>
        <taxon>Spermatophyta</taxon>
        <taxon>Magnoliopsida</taxon>
        <taxon>eudicotyledons</taxon>
        <taxon>Gunneridae</taxon>
        <taxon>Pentapetalae</taxon>
        <taxon>rosids</taxon>
        <taxon>fabids</taxon>
        <taxon>Malpighiales</taxon>
        <taxon>Rhizophoraceae</taxon>
        <taxon>Rhizophora</taxon>
    </lineage>
</organism>
<evidence type="ECO:0000256" key="1">
    <source>
        <dbReference type="SAM" id="MobiDB-lite"/>
    </source>
</evidence>
<reference evidence="2" key="1">
    <citation type="submission" date="2018-02" db="EMBL/GenBank/DDBJ databases">
        <title>Rhizophora mucronata_Transcriptome.</title>
        <authorList>
            <person name="Meera S.P."/>
            <person name="Sreeshan A."/>
            <person name="Augustine A."/>
        </authorList>
    </citation>
    <scope>NUCLEOTIDE SEQUENCE</scope>
    <source>
        <tissue evidence="2">Leaf</tissue>
    </source>
</reference>
<feature type="compositionally biased region" description="Basic residues" evidence="1">
    <location>
        <begin position="1"/>
        <end position="11"/>
    </location>
</feature>
<dbReference type="AlphaFoldDB" id="A0A2P2Q5G8"/>
<dbReference type="EMBL" id="GGEC01081712">
    <property type="protein sequence ID" value="MBX62196.1"/>
    <property type="molecule type" value="Transcribed_RNA"/>
</dbReference>
<proteinExistence type="predicted"/>
<evidence type="ECO:0000313" key="2">
    <source>
        <dbReference type="EMBL" id="MBX62196.1"/>
    </source>
</evidence>
<sequence>MFHVQPRHSKQKSTAQKQQPLTWTMPKCC</sequence>
<protein>
    <submittedName>
        <fullName evidence="2">Uncharacterized protein</fullName>
    </submittedName>
</protein>